<evidence type="ECO:0000313" key="2">
    <source>
        <dbReference type="Proteomes" id="UP001597024"/>
    </source>
</evidence>
<accession>A0ABW3DNM1</accession>
<name>A0ABW3DNM1_9ACTN</name>
<evidence type="ECO:0000313" key="1">
    <source>
        <dbReference type="EMBL" id="MFD0885495.1"/>
    </source>
</evidence>
<dbReference type="EMBL" id="JBHTHX010000371">
    <property type="protein sequence ID" value="MFD0885495.1"/>
    <property type="molecule type" value="Genomic_DNA"/>
</dbReference>
<gene>
    <name evidence="1" type="ORF">ACFQ08_13135</name>
</gene>
<organism evidence="1 2">
    <name type="scientific">Streptosporangium algeriense</name>
    <dbReference type="NCBI Taxonomy" id="1682748"/>
    <lineage>
        <taxon>Bacteria</taxon>
        <taxon>Bacillati</taxon>
        <taxon>Actinomycetota</taxon>
        <taxon>Actinomycetes</taxon>
        <taxon>Streptosporangiales</taxon>
        <taxon>Streptosporangiaceae</taxon>
        <taxon>Streptosporangium</taxon>
    </lineage>
</organism>
<protein>
    <recommendedName>
        <fullName evidence="3">Acyl-CoA dehydrogenase</fullName>
    </recommendedName>
</protein>
<sequence length="101" mass="10875">MAAALMRTVTHQILSVMDRWVEEARPFLGNDLGNDLRPAGPSALDDLCRDEFGTADLDEGAVALAHSEKIVTPELEFADGVTEALRHTSPGSYPFAHVGRG</sequence>
<dbReference type="Proteomes" id="UP001597024">
    <property type="component" value="Unassembled WGS sequence"/>
</dbReference>
<comment type="caution">
    <text evidence="1">The sequence shown here is derived from an EMBL/GenBank/DDBJ whole genome shotgun (WGS) entry which is preliminary data.</text>
</comment>
<proteinExistence type="predicted"/>
<reference evidence="2" key="1">
    <citation type="journal article" date="2019" name="Int. J. Syst. Evol. Microbiol.">
        <title>The Global Catalogue of Microorganisms (GCM) 10K type strain sequencing project: providing services to taxonomists for standard genome sequencing and annotation.</title>
        <authorList>
            <consortium name="The Broad Institute Genomics Platform"/>
            <consortium name="The Broad Institute Genome Sequencing Center for Infectious Disease"/>
            <person name="Wu L."/>
            <person name="Ma J."/>
        </authorList>
    </citation>
    <scope>NUCLEOTIDE SEQUENCE [LARGE SCALE GENOMIC DNA]</scope>
    <source>
        <strain evidence="2">CCUG 62974</strain>
    </source>
</reference>
<evidence type="ECO:0008006" key="3">
    <source>
        <dbReference type="Google" id="ProtNLM"/>
    </source>
</evidence>
<keyword evidence="2" id="KW-1185">Reference proteome</keyword>